<dbReference type="Pfam" id="PF14529">
    <property type="entry name" value="Exo_endo_phos_2"/>
    <property type="match status" value="1"/>
</dbReference>
<evidence type="ECO:0000259" key="1">
    <source>
        <dbReference type="PROSITE" id="PS50878"/>
    </source>
</evidence>
<dbReference type="Proteomes" id="UP001286313">
    <property type="component" value="Unassembled WGS sequence"/>
</dbReference>
<name>A0AAE1GEB6_PETCI</name>
<dbReference type="AlphaFoldDB" id="A0AAE1GEB6"/>
<comment type="caution">
    <text evidence="3">The sequence shown here is derived from an EMBL/GenBank/DDBJ whole genome shotgun (WGS) entry which is preliminary data.</text>
</comment>
<organism evidence="3 4">
    <name type="scientific">Petrolisthes cinctipes</name>
    <name type="common">Flat porcelain crab</name>
    <dbReference type="NCBI Taxonomy" id="88211"/>
    <lineage>
        <taxon>Eukaryota</taxon>
        <taxon>Metazoa</taxon>
        <taxon>Ecdysozoa</taxon>
        <taxon>Arthropoda</taxon>
        <taxon>Crustacea</taxon>
        <taxon>Multicrustacea</taxon>
        <taxon>Malacostraca</taxon>
        <taxon>Eumalacostraca</taxon>
        <taxon>Eucarida</taxon>
        <taxon>Decapoda</taxon>
        <taxon>Pleocyemata</taxon>
        <taxon>Anomura</taxon>
        <taxon>Galatheoidea</taxon>
        <taxon>Porcellanidae</taxon>
        <taxon>Petrolisthes</taxon>
    </lineage>
</organism>
<dbReference type="PROSITE" id="PS50878">
    <property type="entry name" value="RT_POL"/>
    <property type="match status" value="1"/>
</dbReference>
<dbReference type="PROSITE" id="PS50879">
    <property type="entry name" value="RNASE_H_1"/>
    <property type="match status" value="1"/>
</dbReference>
<dbReference type="InterPro" id="IPR043502">
    <property type="entry name" value="DNA/RNA_pol_sf"/>
</dbReference>
<gene>
    <name evidence="3" type="ORF">Pcinc_005829</name>
</gene>
<dbReference type="CDD" id="cd09276">
    <property type="entry name" value="Rnase_HI_RT_non_LTR"/>
    <property type="match status" value="1"/>
</dbReference>
<protein>
    <submittedName>
        <fullName evidence="3">Uncharacterized protein</fullName>
    </submittedName>
</protein>
<dbReference type="InterPro" id="IPR005135">
    <property type="entry name" value="Endo/exonuclease/phosphatase"/>
</dbReference>
<dbReference type="PANTHER" id="PTHR36688">
    <property type="entry name" value="ENDO/EXONUCLEASE/PHOSPHATASE DOMAIN-CONTAINING PROTEIN"/>
    <property type="match status" value="1"/>
</dbReference>
<dbReference type="SUPFAM" id="SSF56219">
    <property type="entry name" value="DNase I-like"/>
    <property type="match status" value="1"/>
</dbReference>
<dbReference type="SUPFAM" id="SSF56672">
    <property type="entry name" value="DNA/RNA polymerases"/>
    <property type="match status" value="1"/>
</dbReference>
<evidence type="ECO:0000259" key="2">
    <source>
        <dbReference type="PROSITE" id="PS50879"/>
    </source>
</evidence>
<dbReference type="Pfam" id="PF00075">
    <property type="entry name" value="RNase_H"/>
    <property type="match status" value="1"/>
</dbReference>
<evidence type="ECO:0000313" key="3">
    <source>
        <dbReference type="EMBL" id="KAK3890300.1"/>
    </source>
</evidence>
<accession>A0AAE1GEB6</accession>
<dbReference type="InterPro" id="IPR002156">
    <property type="entry name" value="RNaseH_domain"/>
</dbReference>
<evidence type="ECO:0000313" key="4">
    <source>
        <dbReference type="Proteomes" id="UP001286313"/>
    </source>
</evidence>
<sequence length="1202" mass="134942">MLGDYIPASPPAYSAFYSNSFEGQGHHAGSAILVRRDIPCTSLELDTPLQAVAVKVFMDRPYTVCSLYLPPSVTVERGDLNHLVRDLPSPFILLGDFNGRHPLWGDSSVNPRGVLLASFIEDEGLGVLNTGDVTHFNSPTGTFTAIDISLCSPSALLDFTWRVLPDLYGSDHFPILLEGNRYEPQSRLPRWKLEKADWQFFRELTSSVSSVADFGSSDEAVTYFTDMLHSAALNSIPRTSGYFPKRPVPWWSPVCTTVVREKRAAFSRLCRNRGDPTLLEDFRRARARARRVLKEARRASWKAYVSSINTKTPLTQVFRRVRKMAGKFSPSSPPVLKVNGIKIMDGLTVANTMAEAFAKVSSRDSRPLAVRHELRAKEHTVLDFTGNENESYNHIFTLRDLHSALSLCGDTSPGPDNIPYAMLRHLGEEAISFLLAVYNRIWLEGVFPSGWRVATILPFLKPGKDSGVALNYRPIALTSCLCKLFEKMVNVRLVYFLERGDFLSPSQSGFRKYRSTTDALVRLEAAACEAFARHQHLVCVFFDLEKAYDTTWQYGILQQLHLYGLRGRLSRFLKEFLSGRSFSVRVGTTHSASVAQEEGVPQGSVLSVTLFAVAINAIASSLPDGIANSMYVDDLAVWFAASRMSVAERRMQLALDRVSRLTGSHGFRFSPSKTVAMHFCRIRGVHPDPDLFMYGHRIRRVEETRFLGLLFDKRLTWVPHLRTLKVSCLKALNLLRVLSHTSWGADRATLLRLYHVLIRSKLDYGCEVYSSATNARLRVLDPVHHAGVRLATGAFRSSPIPSLLVDANEPPLDLRRQSLMVRCWHRLHRLPDSLPCLAVSSDIMSQYYLLHSRAPWPFGFRVRKAMEEMGIDDYQICPVRVPRVAPWLLPEVFPCTCFTDKKESLPPPVARSLFLEHAFTHRESLPVYTDGSKSDAGVGFGVVFPDFCRGGRLPSVMSIFTAELSAILYALQVIFTLPQPSFTIFSDSCSALQALCNFNSSHPLVLAILEWLVLLGRRGRKVTFCWVPAHVGVDGNERADALAKAMVSNSRPPARRHPVPAVDLRPYIDATVRSCWQDRWDAVGANKLRDIRQRLGLWSYSGLSRWWETALVRLRIGHTLLTHGFLMERAHPPYCDDCLVPLTVRHLIVECPSLGDLRRRHLSEYRKGDGSYSLSQVLGEEACSVGGNTLSYVEEAGLLQKL</sequence>
<dbReference type="EMBL" id="JAWQEG010000432">
    <property type="protein sequence ID" value="KAK3890300.1"/>
    <property type="molecule type" value="Genomic_DNA"/>
</dbReference>
<feature type="domain" description="RNase H type-1" evidence="2">
    <location>
        <begin position="921"/>
        <end position="1048"/>
    </location>
</feature>
<dbReference type="InterPro" id="IPR012337">
    <property type="entry name" value="RNaseH-like_sf"/>
</dbReference>
<dbReference type="InterPro" id="IPR036397">
    <property type="entry name" value="RNaseH_sf"/>
</dbReference>
<keyword evidence="4" id="KW-1185">Reference proteome</keyword>
<dbReference type="InterPro" id="IPR052560">
    <property type="entry name" value="RdDP_mobile_element"/>
</dbReference>
<dbReference type="Gene3D" id="3.60.10.10">
    <property type="entry name" value="Endonuclease/exonuclease/phosphatase"/>
    <property type="match status" value="1"/>
</dbReference>
<reference evidence="3" key="1">
    <citation type="submission" date="2023-10" db="EMBL/GenBank/DDBJ databases">
        <title>Genome assemblies of two species of porcelain crab, Petrolisthes cinctipes and Petrolisthes manimaculis (Anomura: Porcellanidae).</title>
        <authorList>
            <person name="Angst P."/>
        </authorList>
    </citation>
    <scope>NUCLEOTIDE SEQUENCE</scope>
    <source>
        <strain evidence="3">PB745_01</strain>
        <tissue evidence="3">Gill</tissue>
    </source>
</reference>
<dbReference type="GO" id="GO:0004523">
    <property type="term" value="F:RNA-DNA hybrid ribonuclease activity"/>
    <property type="evidence" value="ECO:0007669"/>
    <property type="project" value="InterPro"/>
</dbReference>
<proteinExistence type="predicted"/>
<dbReference type="CDD" id="cd01650">
    <property type="entry name" value="RT_nLTR_like"/>
    <property type="match status" value="1"/>
</dbReference>
<dbReference type="SUPFAM" id="SSF53098">
    <property type="entry name" value="Ribonuclease H-like"/>
    <property type="match status" value="1"/>
</dbReference>
<dbReference type="Pfam" id="PF00078">
    <property type="entry name" value="RVT_1"/>
    <property type="match status" value="1"/>
</dbReference>
<dbReference type="PANTHER" id="PTHR36688:SF2">
    <property type="entry name" value="ENDONUCLEASE_EXONUCLEASE_PHOSPHATASE DOMAIN-CONTAINING PROTEIN"/>
    <property type="match status" value="1"/>
</dbReference>
<feature type="domain" description="Reverse transcriptase" evidence="1">
    <location>
        <begin position="440"/>
        <end position="711"/>
    </location>
</feature>
<dbReference type="GO" id="GO:0042575">
    <property type="term" value="C:DNA polymerase complex"/>
    <property type="evidence" value="ECO:0007669"/>
    <property type="project" value="UniProtKB-ARBA"/>
</dbReference>
<dbReference type="GO" id="GO:0003676">
    <property type="term" value="F:nucleic acid binding"/>
    <property type="evidence" value="ECO:0007669"/>
    <property type="project" value="InterPro"/>
</dbReference>
<dbReference type="Gene3D" id="3.30.420.10">
    <property type="entry name" value="Ribonuclease H-like superfamily/Ribonuclease H"/>
    <property type="match status" value="1"/>
</dbReference>
<dbReference type="InterPro" id="IPR000477">
    <property type="entry name" value="RT_dom"/>
</dbReference>
<dbReference type="GO" id="GO:0071897">
    <property type="term" value="P:DNA biosynthetic process"/>
    <property type="evidence" value="ECO:0007669"/>
    <property type="project" value="UniProtKB-ARBA"/>
</dbReference>
<dbReference type="InterPro" id="IPR036691">
    <property type="entry name" value="Endo/exonu/phosph_ase_sf"/>
</dbReference>